<dbReference type="GO" id="GO:0006289">
    <property type="term" value="P:nucleotide-excision repair"/>
    <property type="evidence" value="ECO:0007669"/>
    <property type="project" value="InterPro"/>
</dbReference>
<evidence type="ECO:0000256" key="5">
    <source>
        <dbReference type="ARBA" id="ARBA00023163"/>
    </source>
</evidence>
<dbReference type="InterPro" id="IPR035925">
    <property type="entry name" value="BSD_dom_sf"/>
</dbReference>
<name>A0A9W8G4X2_9FUNG</name>
<dbReference type="SUPFAM" id="SSF50729">
    <property type="entry name" value="PH domain-like"/>
    <property type="match status" value="1"/>
</dbReference>
<dbReference type="InterPro" id="IPR011993">
    <property type="entry name" value="PH-like_dom_sf"/>
</dbReference>
<evidence type="ECO:0000256" key="6">
    <source>
        <dbReference type="ARBA" id="ARBA00023242"/>
    </source>
</evidence>
<dbReference type="AlphaFoldDB" id="A0A9W8G4X2"/>
<evidence type="ECO:0000256" key="2">
    <source>
        <dbReference type="ARBA" id="ARBA00009448"/>
    </source>
</evidence>
<dbReference type="EMBL" id="JANBTW010000015">
    <property type="protein sequence ID" value="KAJ2679069.1"/>
    <property type="molecule type" value="Genomic_DNA"/>
</dbReference>
<evidence type="ECO:0000256" key="7">
    <source>
        <dbReference type="SAM" id="MobiDB-lite"/>
    </source>
</evidence>
<dbReference type="SMART" id="SM00751">
    <property type="entry name" value="BSD"/>
    <property type="match status" value="2"/>
</dbReference>
<feature type="compositionally biased region" description="Low complexity" evidence="7">
    <location>
        <begin position="117"/>
        <end position="138"/>
    </location>
</feature>
<evidence type="ECO:0000259" key="8">
    <source>
        <dbReference type="PROSITE" id="PS50858"/>
    </source>
</evidence>
<accession>A0A9W8G4X2</accession>
<organism evidence="9 10">
    <name type="scientific">Coemansia spiralis</name>
    <dbReference type="NCBI Taxonomy" id="417178"/>
    <lineage>
        <taxon>Eukaryota</taxon>
        <taxon>Fungi</taxon>
        <taxon>Fungi incertae sedis</taxon>
        <taxon>Zoopagomycota</taxon>
        <taxon>Kickxellomycotina</taxon>
        <taxon>Kickxellomycetes</taxon>
        <taxon>Kickxellales</taxon>
        <taxon>Kickxellaceae</taxon>
        <taxon>Coemansia</taxon>
    </lineage>
</organism>
<dbReference type="Gene3D" id="2.30.29.30">
    <property type="entry name" value="Pleckstrin-homology domain (PH domain)/Phosphotyrosine-binding domain (PTB)"/>
    <property type="match status" value="1"/>
</dbReference>
<keyword evidence="3" id="KW-0677">Repeat</keyword>
<comment type="similarity">
    <text evidence="2">Belongs to the TFB1 family.</text>
</comment>
<keyword evidence="5" id="KW-0804">Transcription</keyword>
<evidence type="ECO:0000256" key="1">
    <source>
        <dbReference type="ARBA" id="ARBA00004123"/>
    </source>
</evidence>
<comment type="caution">
    <text evidence="9">The sequence shown here is derived from an EMBL/GenBank/DDBJ whole genome shotgun (WGS) entry which is preliminary data.</text>
</comment>
<feature type="region of interest" description="Disordered" evidence="7">
    <location>
        <begin position="117"/>
        <end position="147"/>
    </location>
</feature>
<comment type="subcellular location">
    <subcellularLocation>
        <location evidence="1">Nucleus</location>
    </subcellularLocation>
</comment>
<dbReference type="PROSITE" id="PS50858">
    <property type="entry name" value="BSD"/>
    <property type="match status" value="2"/>
</dbReference>
<dbReference type="SUPFAM" id="SSF140383">
    <property type="entry name" value="BSD domain-like"/>
    <property type="match status" value="2"/>
</dbReference>
<protein>
    <submittedName>
        <fullName evidence="9">RNA polymerase II transcription factor B subunit 1</fullName>
    </submittedName>
</protein>
<dbReference type="CDD" id="cd13229">
    <property type="entry name" value="PH_TFIIH"/>
    <property type="match status" value="1"/>
</dbReference>
<keyword evidence="6" id="KW-0539">Nucleus</keyword>
<evidence type="ECO:0000313" key="10">
    <source>
        <dbReference type="Proteomes" id="UP001151518"/>
    </source>
</evidence>
<dbReference type="PANTHER" id="PTHR12856">
    <property type="entry name" value="TRANSCRIPTION INITIATION FACTOR IIH-RELATED"/>
    <property type="match status" value="1"/>
</dbReference>
<dbReference type="GO" id="GO:0006351">
    <property type="term" value="P:DNA-templated transcription"/>
    <property type="evidence" value="ECO:0007669"/>
    <property type="project" value="InterPro"/>
</dbReference>
<feature type="domain" description="BSD" evidence="8">
    <location>
        <begin position="228"/>
        <end position="280"/>
    </location>
</feature>
<gene>
    <name evidence="9" type="primary">TFB1</name>
    <name evidence="9" type="ORF">GGI25_001841</name>
</gene>
<evidence type="ECO:0000256" key="3">
    <source>
        <dbReference type="ARBA" id="ARBA00022737"/>
    </source>
</evidence>
<reference evidence="9" key="1">
    <citation type="submission" date="2022-07" db="EMBL/GenBank/DDBJ databases">
        <title>Phylogenomic reconstructions and comparative analyses of Kickxellomycotina fungi.</title>
        <authorList>
            <person name="Reynolds N.K."/>
            <person name="Stajich J.E."/>
            <person name="Barry K."/>
            <person name="Grigoriev I.V."/>
            <person name="Crous P."/>
            <person name="Smith M.E."/>
        </authorList>
    </citation>
    <scope>NUCLEOTIDE SEQUENCE</scope>
    <source>
        <strain evidence="9">NRRL 3115</strain>
    </source>
</reference>
<proteinExistence type="inferred from homology"/>
<dbReference type="InterPro" id="IPR027079">
    <property type="entry name" value="Tfb1/GTF2H1"/>
</dbReference>
<keyword evidence="4" id="KW-0805">Transcription regulation</keyword>
<dbReference type="InterPro" id="IPR013876">
    <property type="entry name" value="TFIIH_BTF_p62_N"/>
</dbReference>
<dbReference type="Proteomes" id="UP001151518">
    <property type="component" value="Unassembled WGS sequence"/>
</dbReference>
<evidence type="ECO:0000313" key="9">
    <source>
        <dbReference type="EMBL" id="KAJ2679069.1"/>
    </source>
</evidence>
<feature type="domain" description="BSD" evidence="8">
    <location>
        <begin position="161"/>
        <end position="206"/>
    </location>
</feature>
<dbReference type="OrthoDB" id="360521at2759"/>
<sequence>MILLPGEVIRHSSETYNKEEGTLYYTSKRLAWCKTGTETPAIEVLHENFRVQQVSKAEAKKVMLRVSAVPPGSSPDAQPTLIHTLTWKMADKQAAIADREKYVAELSILTSRRAQGANAGQQAAQSAQATGAQSNAATPQEAPTDDKFGKVKIGAVPASAEEIKLREEVLSKNLELAKVHKSLVVSGLISEDEFWSTRKHVLETQAIQSQLRKGETSAWLDLERTIQESGNFKYTITPNIARRIFKEYPQVKRAYVENVPHKVSEKIFWKRFVESQFFNRGRSSNSTSGSRDPIFDKCAQEEDTVFNDSKRFDFDFLSKLLDLTRTEEDSVETGNGPDFTMRTPSKDSKLSLIRRFNHHSELVLQSVLSSKRRLLSASAPDHKIADKALEAATVLDDLETAVPEKKVKLNIQDRSRYFTSLVKDKGSQHSSAAGERISTDPEAIRAALHVSFDISRPLANSGDTQKTMASMSNAIHKLTMLNRQNRIEELRIPEEISVAVAECHGAGTEMLRHLWALLRLPPTTERQQKTERIVSALSGVEQRIRETIVKANAIKSKNAQLGATIEKMLQPITDSLEAGKAAFDGRPRGAAAAASYQSPQLLNQ</sequence>
<dbReference type="GO" id="GO:0000439">
    <property type="term" value="C:transcription factor TFIIH core complex"/>
    <property type="evidence" value="ECO:0007669"/>
    <property type="project" value="InterPro"/>
</dbReference>
<dbReference type="Pfam" id="PF08567">
    <property type="entry name" value="PH_TFIIH"/>
    <property type="match status" value="1"/>
</dbReference>
<dbReference type="InterPro" id="IPR005607">
    <property type="entry name" value="BSD_dom"/>
</dbReference>
<dbReference type="Pfam" id="PF03909">
    <property type="entry name" value="BSD"/>
    <property type="match status" value="1"/>
</dbReference>
<evidence type="ECO:0000256" key="4">
    <source>
        <dbReference type="ARBA" id="ARBA00023015"/>
    </source>
</evidence>
<dbReference type="Gene3D" id="6.10.140.1200">
    <property type="match status" value="1"/>
</dbReference>